<dbReference type="InterPro" id="IPR039158">
    <property type="entry name" value="SLC25A46"/>
</dbReference>
<evidence type="ECO:0000313" key="13">
    <source>
        <dbReference type="EMBL" id="KAG5444212.1"/>
    </source>
</evidence>
<protein>
    <submittedName>
        <fullName evidence="13">Solute carrier 25 member 46</fullName>
    </submittedName>
</protein>
<dbReference type="GO" id="GO:0090149">
    <property type="term" value="P:mitochondrial membrane fission"/>
    <property type="evidence" value="ECO:0007669"/>
    <property type="project" value="InterPro"/>
</dbReference>
<dbReference type="EMBL" id="NIRI02000056">
    <property type="protein sequence ID" value="KAG5444212.1"/>
    <property type="molecule type" value="Genomic_DNA"/>
</dbReference>
<dbReference type="GO" id="GO:0005741">
    <property type="term" value="C:mitochondrial outer membrane"/>
    <property type="evidence" value="ECO:0007669"/>
    <property type="project" value="UniProtKB-SubCell"/>
</dbReference>
<evidence type="ECO:0000256" key="8">
    <source>
        <dbReference type="ARBA" id="ARBA00023128"/>
    </source>
</evidence>
<feature type="repeat" description="Solcar" evidence="10">
    <location>
        <begin position="328"/>
        <end position="431"/>
    </location>
</feature>
<reference evidence="13 14" key="1">
    <citation type="journal article" date="2018" name="Biotechnol. Adv.">
        <title>Improved genomic resources and new bioinformatic workflow for the carcinogenic parasite Clonorchis sinensis: Biotechnological implications.</title>
        <authorList>
            <person name="Wang D."/>
            <person name="Korhonen P.K."/>
            <person name="Gasser R.B."/>
            <person name="Young N.D."/>
        </authorList>
    </citation>
    <scope>NUCLEOTIDE SEQUENCE [LARGE SCALE GENOMIC DNA]</scope>
    <source>
        <strain evidence="13">Cs-k2</strain>
    </source>
</reference>
<dbReference type="OrthoDB" id="2403262at2759"/>
<keyword evidence="5" id="KW-0677">Repeat</keyword>
<evidence type="ECO:0000256" key="2">
    <source>
        <dbReference type="ARBA" id="ARBA00006375"/>
    </source>
</evidence>
<keyword evidence="3 11" id="KW-0813">Transport</keyword>
<evidence type="ECO:0000256" key="7">
    <source>
        <dbReference type="ARBA" id="ARBA00022989"/>
    </source>
</evidence>
<name>A0A8T1M5N4_CLOSI</name>
<evidence type="ECO:0000256" key="6">
    <source>
        <dbReference type="ARBA" id="ARBA00022787"/>
    </source>
</evidence>
<organism evidence="13 14">
    <name type="scientific">Clonorchis sinensis</name>
    <name type="common">Chinese liver fluke</name>
    <dbReference type="NCBI Taxonomy" id="79923"/>
    <lineage>
        <taxon>Eukaryota</taxon>
        <taxon>Metazoa</taxon>
        <taxon>Spiralia</taxon>
        <taxon>Lophotrochozoa</taxon>
        <taxon>Platyhelminthes</taxon>
        <taxon>Trematoda</taxon>
        <taxon>Digenea</taxon>
        <taxon>Opisthorchiida</taxon>
        <taxon>Opisthorchiata</taxon>
        <taxon>Opisthorchiidae</taxon>
        <taxon>Clonorchis</taxon>
    </lineage>
</organism>
<feature type="region of interest" description="Disordered" evidence="12">
    <location>
        <begin position="446"/>
        <end position="469"/>
    </location>
</feature>
<keyword evidence="8" id="KW-0496">Mitochondrion</keyword>
<comment type="similarity">
    <text evidence="2 11">Belongs to the mitochondrial carrier (TC 2.A.29) family.</text>
</comment>
<dbReference type="PANTHER" id="PTHR21252">
    <property type="entry name" value="TB1 PROTEIN-RELATED"/>
    <property type="match status" value="1"/>
</dbReference>
<comment type="caution">
    <text evidence="13">The sequence shown here is derived from an EMBL/GenBank/DDBJ whole genome shotgun (WGS) entry which is preliminary data.</text>
</comment>
<accession>A0A8T1M5N4</accession>
<evidence type="ECO:0000256" key="10">
    <source>
        <dbReference type="PROSITE-ProRule" id="PRU00282"/>
    </source>
</evidence>
<evidence type="ECO:0000256" key="3">
    <source>
        <dbReference type="ARBA" id="ARBA00022448"/>
    </source>
</evidence>
<dbReference type="Pfam" id="PF00153">
    <property type="entry name" value="Mito_carr"/>
    <property type="match status" value="1"/>
</dbReference>
<evidence type="ECO:0000256" key="4">
    <source>
        <dbReference type="ARBA" id="ARBA00022692"/>
    </source>
</evidence>
<dbReference type="InterPro" id="IPR023395">
    <property type="entry name" value="MCP_dom_sf"/>
</dbReference>
<evidence type="ECO:0000256" key="1">
    <source>
        <dbReference type="ARBA" id="ARBA00004374"/>
    </source>
</evidence>
<proteinExistence type="inferred from homology"/>
<comment type="subcellular location">
    <subcellularLocation>
        <location evidence="1">Mitochondrion outer membrane</location>
        <topology evidence="1">Multi-pass membrane protein</topology>
    </subcellularLocation>
</comment>
<feature type="region of interest" description="Disordered" evidence="12">
    <location>
        <begin position="15"/>
        <end position="42"/>
    </location>
</feature>
<evidence type="ECO:0000256" key="5">
    <source>
        <dbReference type="ARBA" id="ARBA00022737"/>
    </source>
</evidence>
<dbReference type="SUPFAM" id="SSF103506">
    <property type="entry name" value="Mitochondrial carrier"/>
    <property type="match status" value="2"/>
</dbReference>
<dbReference type="PANTHER" id="PTHR21252:SF2">
    <property type="entry name" value="MITOCHONDRIAL OUTER MEMBRANE PROTEIN SLC25A46"/>
    <property type="match status" value="1"/>
</dbReference>
<dbReference type="Gene3D" id="1.50.40.10">
    <property type="entry name" value="Mitochondrial carrier domain"/>
    <property type="match status" value="2"/>
</dbReference>
<reference evidence="13 14" key="2">
    <citation type="journal article" date="2021" name="Genomics">
        <title>High-quality reference genome for Clonorchis sinensis.</title>
        <authorList>
            <person name="Young N.D."/>
            <person name="Stroehlein A.J."/>
            <person name="Kinkar L."/>
            <person name="Wang T."/>
            <person name="Sohn W.M."/>
            <person name="Chang B.C.H."/>
            <person name="Kaur P."/>
            <person name="Weisz D."/>
            <person name="Dudchenko O."/>
            <person name="Aiden E.L."/>
            <person name="Korhonen P.K."/>
            <person name="Gasser R.B."/>
        </authorList>
    </citation>
    <scope>NUCLEOTIDE SEQUENCE [LARGE SCALE GENOMIC DNA]</scope>
    <source>
        <strain evidence="13">Cs-k2</strain>
    </source>
</reference>
<evidence type="ECO:0000313" key="14">
    <source>
        <dbReference type="Proteomes" id="UP000286415"/>
    </source>
</evidence>
<dbReference type="Proteomes" id="UP000286415">
    <property type="component" value="Unassembled WGS sequence"/>
</dbReference>
<keyword evidence="9 10" id="KW-0472">Membrane</keyword>
<evidence type="ECO:0000256" key="12">
    <source>
        <dbReference type="SAM" id="MobiDB-lite"/>
    </source>
</evidence>
<gene>
    <name evidence="13" type="ORF">CSKR_104487</name>
</gene>
<feature type="compositionally biased region" description="Basic and acidic residues" evidence="12">
    <location>
        <begin position="20"/>
        <end position="31"/>
    </location>
</feature>
<dbReference type="AlphaFoldDB" id="A0A8T1M5N4"/>
<keyword evidence="6" id="KW-1000">Mitochondrion outer membrane</keyword>
<evidence type="ECO:0000256" key="9">
    <source>
        <dbReference type="ARBA" id="ARBA00023136"/>
    </source>
</evidence>
<keyword evidence="14" id="KW-1185">Reference proteome</keyword>
<dbReference type="PROSITE" id="PS50920">
    <property type="entry name" value="SOLCAR"/>
    <property type="match status" value="1"/>
</dbReference>
<evidence type="ECO:0000256" key="11">
    <source>
        <dbReference type="RuleBase" id="RU000488"/>
    </source>
</evidence>
<dbReference type="InterPro" id="IPR018108">
    <property type="entry name" value="MCP_transmembrane"/>
</dbReference>
<keyword evidence="7" id="KW-1133">Transmembrane helix</keyword>
<sequence length="469" mass="52465">MYTERLRQLEGVVVPSESAPKVHSDDGRLEENDQPGMPSDETSYPMPAAYEFAGLGIGFGSMVAEVILSHPFIVIRSQCQVRSNSIRLHTLPFSLLPVVSRCIQTQGFTFLWKGLGSVFIVRGLCFLSENILSELTSLPKEVSRLSSLRRIGAHVLLRILSWIFVTPFYAASIVELVQSEKASEPTNLISCLRDGFLRLFHMPSTPRLGTQSNIFRGGKPLKSFPITTTRLLPVWRLIPPVVLLNVGHYIVRSVACIVASAYWGEDEDRLERDAEVDLTFKTGGCYRTASPYSSTSRSEYHRSRDLSPSDRLALAHQRQETALQSMYMRYYTDLLSAMTANLVADVVTYPLETLVIRLCVQGTRTLVDNMDTGDVVVPIVSAYEGLIDALRYAVDSPSGILGLYRGFGALIAQYALQAAFLYGIRYLYQQILYMWPPPVHVEGRPEMKQHAPRHGYENPSDPSGDIYDL</sequence>
<keyword evidence="4 10" id="KW-0812">Transmembrane</keyword>